<evidence type="ECO:0000313" key="2">
    <source>
        <dbReference type="Proteomes" id="UP000827716"/>
    </source>
</evidence>
<dbReference type="GeneID" id="80004438"/>
<dbReference type="Proteomes" id="UP000827716">
    <property type="component" value="Segment"/>
</dbReference>
<name>A0AAE8Y957_9CAUD</name>
<proteinExistence type="predicted"/>
<dbReference type="KEGG" id="vg:80004438"/>
<evidence type="ECO:0000313" key="1">
    <source>
        <dbReference type="EMBL" id="UDL16251.1"/>
    </source>
</evidence>
<organism evidence="1 2">
    <name type="scientific">Microbacterium phage Kozie</name>
    <dbReference type="NCBI Taxonomy" id="2885981"/>
    <lineage>
        <taxon>Viruses</taxon>
        <taxon>Duplodnaviria</taxon>
        <taxon>Heunggongvirae</taxon>
        <taxon>Uroviricota</taxon>
        <taxon>Caudoviricetes</taxon>
        <taxon>Kutznervirinae</taxon>
        <taxon>Kozievirus</taxon>
        <taxon>Kozievirus kozie</taxon>
    </lineage>
</organism>
<sequence length="71" mass="7630">MTDPVTVGADALRALNPRLSAQTAREQARAVLDATGHTALLDAIEHHRDREGVDVEIHGPRGWIDAGQVLP</sequence>
<keyword evidence="2" id="KW-1185">Reference proteome</keyword>
<dbReference type="EMBL" id="OK040792">
    <property type="protein sequence ID" value="UDL16251.1"/>
    <property type="molecule type" value="Genomic_DNA"/>
</dbReference>
<protein>
    <submittedName>
        <fullName evidence="1">Uncharacterized protein</fullName>
    </submittedName>
</protein>
<dbReference type="RefSeq" id="YP_010750783.1">
    <property type="nucleotide sequence ID" value="NC_073362.1"/>
</dbReference>
<gene>
    <name evidence="1" type="primary">55</name>
    <name evidence="1" type="ORF">SEA_KOZIE_55</name>
</gene>
<reference evidence="1" key="1">
    <citation type="submission" date="2021-09" db="EMBL/GenBank/DDBJ databases">
        <authorList>
            <person name="Colton S."/>
            <person name="McKinney A."/>
            <person name="Ashley L."/>
            <person name="Annie C."/>
            <person name="Elissa F."/>
            <person name="Lindsey D."/>
            <person name="Brady H."/>
            <person name="Batt M.A."/>
            <person name="Denae B."/>
            <person name="Molloy S.D."/>
            <person name="Garlena R.A."/>
            <person name="Russell D.A."/>
            <person name="Jacobs-Sera D."/>
            <person name="Hatfull G.F."/>
        </authorList>
    </citation>
    <scope>NUCLEOTIDE SEQUENCE</scope>
</reference>
<accession>A0AAE8Y957</accession>